<reference evidence="1" key="1">
    <citation type="submission" date="2019-12" db="EMBL/GenBank/DDBJ databases">
        <title>High-Quality draft genome sequences of three cyanobacteria isolated from the limestone walls of the Old Cathedral of Coimbra.</title>
        <authorList>
            <person name="Tiago I."/>
            <person name="Soares F."/>
            <person name="Portugal A."/>
        </authorList>
    </citation>
    <scope>NUCLEOTIDE SEQUENCE</scope>
    <source>
        <strain evidence="1">A</strain>
    </source>
</reference>
<keyword evidence="2" id="KW-1185">Reference proteome</keyword>
<organism evidence="1 2">
    <name type="scientific">Myxacorys almedinensis A</name>
    <dbReference type="NCBI Taxonomy" id="2690445"/>
    <lineage>
        <taxon>Bacteria</taxon>
        <taxon>Bacillati</taxon>
        <taxon>Cyanobacteriota</taxon>
        <taxon>Cyanophyceae</taxon>
        <taxon>Leptolyngbyales</taxon>
        <taxon>Leptolyngbyaceae</taxon>
        <taxon>Myxacorys</taxon>
        <taxon>Myxacorys almedinensis</taxon>
    </lineage>
</organism>
<evidence type="ECO:0000313" key="2">
    <source>
        <dbReference type="Proteomes" id="UP000646053"/>
    </source>
</evidence>
<gene>
    <name evidence="1" type="ORF">GS601_09550</name>
</gene>
<proteinExistence type="predicted"/>
<comment type="caution">
    <text evidence="1">The sequence shown here is derived from an EMBL/GenBank/DDBJ whole genome shotgun (WGS) entry which is preliminary data.</text>
</comment>
<dbReference type="Proteomes" id="UP000646053">
    <property type="component" value="Unassembled WGS sequence"/>
</dbReference>
<name>A0A8J7Z1K9_9CYAN</name>
<dbReference type="EMBL" id="WVIE01000009">
    <property type="protein sequence ID" value="NDJ17530.1"/>
    <property type="molecule type" value="Genomic_DNA"/>
</dbReference>
<evidence type="ECO:0000313" key="1">
    <source>
        <dbReference type="EMBL" id="NDJ17530.1"/>
    </source>
</evidence>
<dbReference type="AlphaFoldDB" id="A0A8J7Z1K9"/>
<sequence>MALSALITRCFRDSRICQKKRDREMEPRSRTLINFNQINFNQIVAENDTSGLEIRLSTWGTSDRITGR</sequence>
<protein>
    <submittedName>
        <fullName evidence="1">Uncharacterized protein</fullName>
    </submittedName>
</protein>
<dbReference type="RefSeq" id="WP_162423048.1">
    <property type="nucleotide sequence ID" value="NZ_WVIE01000009.1"/>
</dbReference>
<accession>A0A8J7Z1K9</accession>